<evidence type="ECO:0000313" key="12">
    <source>
        <dbReference type="Proteomes" id="UP001177744"/>
    </source>
</evidence>
<evidence type="ECO:0000259" key="10">
    <source>
        <dbReference type="PROSITE" id="PS50119"/>
    </source>
</evidence>
<dbReference type="SUPFAM" id="SSF57845">
    <property type="entry name" value="B-box zinc-binding domain"/>
    <property type="match status" value="1"/>
</dbReference>
<dbReference type="PROSITE" id="PS50089">
    <property type="entry name" value="ZF_RING_2"/>
    <property type="match status" value="1"/>
</dbReference>
<dbReference type="SMART" id="SM00184">
    <property type="entry name" value="RING"/>
    <property type="match status" value="1"/>
</dbReference>
<keyword evidence="6 8" id="KW-0175">Coiled coil</keyword>
<keyword evidence="2" id="KW-0963">Cytoplasm</keyword>
<dbReference type="InterPro" id="IPR000315">
    <property type="entry name" value="Znf_B-box"/>
</dbReference>
<dbReference type="GO" id="GO:0008270">
    <property type="term" value="F:zinc ion binding"/>
    <property type="evidence" value="ECO:0007669"/>
    <property type="project" value="UniProtKB-KW"/>
</dbReference>
<dbReference type="SUPFAM" id="SSF57850">
    <property type="entry name" value="RING/U-box"/>
    <property type="match status" value="1"/>
</dbReference>
<dbReference type="GO" id="GO:0005737">
    <property type="term" value="C:cytoplasm"/>
    <property type="evidence" value="ECO:0007669"/>
    <property type="project" value="UniProtKB-SubCell"/>
</dbReference>
<keyword evidence="3" id="KW-0479">Metal-binding</keyword>
<evidence type="ECO:0000256" key="5">
    <source>
        <dbReference type="ARBA" id="ARBA00022833"/>
    </source>
</evidence>
<evidence type="ECO:0000313" key="11">
    <source>
        <dbReference type="EMBL" id="KAK1341386.1"/>
    </source>
</evidence>
<reference evidence="11" key="1">
    <citation type="submission" date="2023-06" db="EMBL/GenBank/DDBJ databases">
        <title>Reference genome for the Northern bat (Eptesicus nilssonii), a most northern bat species.</title>
        <authorList>
            <person name="Laine V.N."/>
            <person name="Pulliainen A.T."/>
            <person name="Lilley T.M."/>
        </authorList>
    </citation>
    <scope>NUCLEOTIDE SEQUENCE</scope>
    <source>
        <strain evidence="11">BLF_Eptnil</strain>
        <tissue evidence="11">Kidney</tissue>
    </source>
</reference>
<accession>A0AA40LPF5</accession>
<evidence type="ECO:0000256" key="1">
    <source>
        <dbReference type="ARBA" id="ARBA00004496"/>
    </source>
</evidence>
<feature type="domain" description="B box-type" evidence="10">
    <location>
        <begin position="93"/>
        <end position="134"/>
    </location>
</feature>
<dbReference type="PROSITE" id="PS00518">
    <property type="entry name" value="ZF_RING_1"/>
    <property type="match status" value="1"/>
</dbReference>
<dbReference type="AlphaFoldDB" id="A0AA40LPF5"/>
<proteinExistence type="predicted"/>
<comment type="subcellular location">
    <subcellularLocation>
        <location evidence="1">Cytoplasm</location>
    </subcellularLocation>
</comment>
<evidence type="ECO:0000256" key="4">
    <source>
        <dbReference type="ARBA" id="ARBA00022771"/>
    </source>
</evidence>
<dbReference type="InterPro" id="IPR013083">
    <property type="entry name" value="Znf_RING/FYVE/PHD"/>
</dbReference>
<dbReference type="InterPro" id="IPR017907">
    <property type="entry name" value="Znf_RING_CS"/>
</dbReference>
<protein>
    <submittedName>
        <fullName evidence="11">Uncharacterized protein</fullName>
    </submittedName>
</protein>
<evidence type="ECO:0000256" key="6">
    <source>
        <dbReference type="ARBA" id="ARBA00023054"/>
    </source>
</evidence>
<dbReference type="CDD" id="cd19761">
    <property type="entry name" value="Bbox2_TRIM5-like"/>
    <property type="match status" value="1"/>
</dbReference>
<name>A0AA40LPF5_CNENI</name>
<dbReference type="EMBL" id="JAULJE010000007">
    <property type="protein sequence ID" value="KAK1341386.1"/>
    <property type="molecule type" value="Genomic_DNA"/>
</dbReference>
<evidence type="ECO:0000256" key="8">
    <source>
        <dbReference type="SAM" id="Coils"/>
    </source>
</evidence>
<dbReference type="InterPro" id="IPR050143">
    <property type="entry name" value="TRIM/RBCC"/>
</dbReference>
<dbReference type="Pfam" id="PF13445">
    <property type="entry name" value="zf-RING_UBOX"/>
    <property type="match status" value="1"/>
</dbReference>
<feature type="domain" description="RING-type" evidence="9">
    <location>
        <begin position="15"/>
        <end position="59"/>
    </location>
</feature>
<dbReference type="PROSITE" id="PS50119">
    <property type="entry name" value="ZF_BBOX"/>
    <property type="match status" value="1"/>
</dbReference>
<keyword evidence="12" id="KW-1185">Reference proteome</keyword>
<dbReference type="FunFam" id="3.30.160.60:FF:000386">
    <property type="entry name" value="Tripartite motif-containing 5 (Predicted)"/>
    <property type="match status" value="1"/>
</dbReference>
<evidence type="ECO:0000256" key="7">
    <source>
        <dbReference type="PROSITE-ProRule" id="PRU00024"/>
    </source>
</evidence>
<evidence type="ECO:0000256" key="3">
    <source>
        <dbReference type="ARBA" id="ARBA00022723"/>
    </source>
</evidence>
<dbReference type="InterPro" id="IPR027370">
    <property type="entry name" value="Znf-RING_euk"/>
</dbReference>
<comment type="caution">
    <text evidence="11">The sequence shown here is derived from an EMBL/GenBank/DDBJ whole genome shotgun (WGS) entry which is preliminary data.</text>
</comment>
<organism evidence="11 12">
    <name type="scientific">Cnephaeus nilssonii</name>
    <name type="common">Northern bat</name>
    <name type="synonym">Eptesicus nilssonii</name>
    <dbReference type="NCBI Taxonomy" id="3371016"/>
    <lineage>
        <taxon>Eukaryota</taxon>
        <taxon>Metazoa</taxon>
        <taxon>Chordata</taxon>
        <taxon>Craniata</taxon>
        <taxon>Vertebrata</taxon>
        <taxon>Euteleostomi</taxon>
        <taxon>Mammalia</taxon>
        <taxon>Eutheria</taxon>
        <taxon>Laurasiatheria</taxon>
        <taxon>Chiroptera</taxon>
        <taxon>Yangochiroptera</taxon>
        <taxon>Vespertilionidae</taxon>
        <taxon>Cnephaeus</taxon>
    </lineage>
</organism>
<evidence type="ECO:0000256" key="2">
    <source>
        <dbReference type="ARBA" id="ARBA00022490"/>
    </source>
</evidence>
<keyword evidence="4 7" id="KW-0863">Zinc-finger</keyword>
<gene>
    <name evidence="11" type="ORF">QTO34_017792</name>
</gene>
<evidence type="ECO:0000259" key="9">
    <source>
        <dbReference type="PROSITE" id="PS50089"/>
    </source>
</evidence>
<dbReference type="Proteomes" id="UP001177744">
    <property type="component" value="Unassembled WGS sequence"/>
</dbReference>
<keyword evidence="5" id="KW-0862">Zinc</keyword>
<dbReference type="PANTHER" id="PTHR24103">
    <property type="entry name" value="E3 UBIQUITIN-PROTEIN LIGASE TRIM"/>
    <property type="match status" value="1"/>
</dbReference>
<dbReference type="InterPro" id="IPR001841">
    <property type="entry name" value="Znf_RING"/>
</dbReference>
<feature type="coiled-coil region" evidence="8">
    <location>
        <begin position="138"/>
        <end position="169"/>
    </location>
</feature>
<dbReference type="Pfam" id="PF00643">
    <property type="entry name" value="zf-B_box"/>
    <property type="match status" value="1"/>
</dbReference>
<sequence length="240" mass="27463">MASGILVNIKKEVTCPSCLNLLKNNNTRILECGHSFCQACITANNRESMVSPEEVAALCAGSVTKPENLRLSRPVANIVEALREVQLSPQEAQKSYLCEHHGEKLQLFCKEHGKVMCWLCEPSQEHRGHHMFLMEEIVQLGEHELQEALDTLRAEQKETEKLIADFEEDTTSWKKTYVQDCRKQLREIHDSEEQTELQKLEKAEGDHLDELLRLRACCSITGNRCEISSQTWSIRCRAQQ</sequence>
<dbReference type="Gene3D" id="3.30.40.10">
    <property type="entry name" value="Zinc/RING finger domain, C3HC4 (zinc finger)"/>
    <property type="match status" value="1"/>
</dbReference>
<dbReference type="SMART" id="SM00336">
    <property type="entry name" value="BBOX"/>
    <property type="match status" value="1"/>
</dbReference>
<dbReference type="Gene3D" id="3.30.160.60">
    <property type="entry name" value="Classic Zinc Finger"/>
    <property type="match status" value="1"/>
</dbReference>